<dbReference type="RefSeq" id="WP_176993762.1">
    <property type="nucleotide sequence ID" value="NZ_FNDJ01000035.1"/>
</dbReference>
<keyword evidence="1" id="KW-0732">Signal</keyword>
<proteinExistence type="predicted"/>
<evidence type="ECO:0000313" key="3">
    <source>
        <dbReference type="Proteomes" id="UP000199202"/>
    </source>
</evidence>
<keyword evidence="3" id="KW-1185">Reference proteome</keyword>
<dbReference type="EMBL" id="FNDJ01000035">
    <property type="protein sequence ID" value="SDM07776.1"/>
    <property type="molecule type" value="Genomic_DNA"/>
</dbReference>
<feature type="chain" id="PRO_5011770425" evidence="1">
    <location>
        <begin position="22"/>
        <end position="47"/>
    </location>
</feature>
<feature type="signal peptide" evidence="1">
    <location>
        <begin position="1"/>
        <end position="21"/>
    </location>
</feature>
<evidence type="ECO:0000256" key="1">
    <source>
        <dbReference type="SAM" id="SignalP"/>
    </source>
</evidence>
<sequence>MMKSIFVVSLMGAFLVFPATATNGGTKGKKRWDFGAGDELVRITKGC</sequence>
<reference evidence="2 3" key="1">
    <citation type="submission" date="2016-10" db="EMBL/GenBank/DDBJ databases">
        <authorList>
            <person name="de Groot N.N."/>
        </authorList>
    </citation>
    <scope>NUCLEOTIDE SEQUENCE [LARGE SCALE GENOMIC DNA]</scope>
    <source>
        <strain evidence="2 3">CGMCC 4.6533</strain>
    </source>
</reference>
<name>A0A1G9Q9T9_9ACTN</name>
<organism evidence="2 3">
    <name type="scientific">Nonomuraea jiangxiensis</name>
    <dbReference type="NCBI Taxonomy" id="633440"/>
    <lineage>
        <taxon>Bacteria</taxon>
        <taxon>Bacillati</taxon>
        <taxon>Actinomycetota</taxon>
        <taxon>Actinomycetes</taxon>
        <taxon>Streptosporangiales</taxon>
        <taxon>Streptosporangiaceae</taxon>
        <taxon>Nonomuraea</taxon>
    </lineage>
</organism>
<gene>
    <name evidence="2" type="ORF">SAMN05421869_135102</name>
</gene>
<dbReference type="AlphaFoldDB" id="A0A1G9Q9T9"/>
<dbReference type="Proteomes" id="UP000199202">
    <property type="component" value="Unassembled WGS sequence"/>
</dbReference>
<evidence type="ECO:0000313" key="2">
    <source>
        <dbReference type="EMBL" id="SDM07776.1"/>
    </source>
</evidence>
<accession>A0A1G9Q9T9</accession>
<protein>
    <submittedName>
        <fullName evidence="2">Uncharacterized protein</fullName>
    </submittedName>
</protein>